<evidence type="ECO:0000256" key="4">
    <source>
        <dbReference type="ARBA" id="ARBA00022490"/>
    </source>
</evidence>
<dbReference type="EMBL" id="BX950851">
    <property type="protein sequence ID" value="CAG73957.1"/>
    <property type="molecule type" value="Genomic_DNA"/>
</dbReference>
<keyword evidence="7" id="KW-0235">DNA replication</keyword>
<dbReference type="STRING" id="218491.ECA1046"/>
<comment type="subcellular location">
    <subcellularLocation>
        <location evidence="1">Cytoplasm</location>
    </subcellularLocation>
</comment>
<dbReference type="GO" id="GO:0003887">
    <property type="term" value="F:DNA-directed DNA polymerase activity"/>
    <property type="evidence" value="ECO:0007669"/>
    <property type="project" value="UniProtKB-KW"/>
</dbReference>
<dbReference type="InterPro" id="IPR040982">
    <property type="entry name" value="DNA_pol3_finger"/>
</dbReference>
<keyword evidence="6 11" id="KW-0548">Nucleotidyltransferase</keyword>
<dbReference type="PANTHER" id="PTHR32294">
    <property type="entry name" value="DNA POLYMERASE III SUBUNIT ALPHA"/>
    <property type="match status" value="1"/>
</dbReference>
<dbReference type="GO" id="GO:0006260">
    <property type="term" value="P:DNA replication"/>
    <property type="evidence" value="ECO:0007669"/>
    <property type="project" value="UniProtKB-KW"/>
</dbReference>
<dbReference type="InterPro" id="IPR011708">
    <property type="entry name" value="DNA_pol3_alpha_NTPase_dom"/>
</dbReference>
<accession>Q6D8C8</accession>
<dbReference type="CDD" id="cd07433">
    <property type="entry name" value="PHP_PolIIIA_DnaE1"/>
    <property type="match status" value="1"/>
</dbReference>
<dbReference type="GO" id="GO:0005737">
    <property type="term" value="C:cytoplasm"/>
    <property type="evidence" value="ECO:0007669"/>
    <property type="project" value="UniProtKB-SubCell"/>
</dbReference>
<dbReference type="GeneID" id="57207875"/>
<keyword evidence="5 11" id="KW-0808">Transferase</keyword>
<dbReference type="RefSeq" id="WP_011092644.1">
    <property type="nucleotide sequence ID" value="NC_004547.2"/>
</dbReference>
<dbReference type="Proteomes" id="UP000007966">
    <property type="component" value="Chromosome"/>
</dbReference>
<comment type="catalytic activity">
    <reaction evidence="9">
        <text>DNA(n) + a 2'-deoxyribonucleoside 5'-triphosphate = DNA(n+1) + diphosphate</text>
        <dbReference type="Rhea" id="RHEA:22508"/>
        <dbReference type="Rhea" id="RHEA-COMP:17339"/>
        <dbReference type="Rhea" id="RHEA-COMP:17340"/>
        <dbReference type="ChEBI" id="CHEBI:33019"/>
        <dbReference type="ChEBI" id="CHEBI:61560"/>
        <dbReference type="ChEBI" id="CHEBI:173112"/>
        <dbReference type="EC" id="2.7.7.7"/>
    </reaction>
</comment>
<dbReference type="FunFam" id="3.20.20.140:FF:000028">
    <property type="entry name" value="DNA polymerase III subunit alpha"/>
    <property type="match status" value="1"/>
</dbReference>
<dbReference type="InterPro" id="IPR041931">
    <property type="entry name" value="DNA_pol3_alpha_thumb_dom"/>
</dbReference>
<evidence type="ECO:0000256" key="3">
    <source>
        <dbReference type="ARBA" id="ARBA00019114"/>
    </source>
</evidence>
<evidence type="ECO:0000313" key="11">
    <source>
        <dbReference type="EMBL" id="CAG73957.1"/>
    </source>
</evidence>
<organism evidence="11 12">
    <name type="scientific">Pectobacterium atrosepticum (strain SCRI 1043 / ATCC BAA-672)</name>
    <name type="common">Erwinia carotovora subsp. atroseptica</name>
    <dbReference type="NCBI Taxonomy" id="218491"/>
    <lineage>
        <taxon>Bacteria</taxon>
        <taxon>Pseudomonadati</taxon>
        <taxon>Pseudomonadota</taxon>
        <taxon>Gammaproteobacteria</taxon>
        <taxon>Enterobacterales</taxon>
        <taxon>Pectobacteriaceae</taxon>
        <taxon>Pectobacterium</taxon>
    </lineage>
</organism>
<evidence type="ECO:0000256" key="7">
    <source>
        <dbReference type="ARBA" id="ARBA00022705"/>
    </source>
</evidence>
<dbReference type="KEGG" id="eca:ECA1046"/>
<dbReference type="InterPro" id="IPR049821">
    <property type="entry name" value="PolIIIA_DnaE1_PHP"/>
</dbReference>
<dbReference type="Pfam" id="PF01336">
    <property type="entry name" value="tRNA_anti-codon"/>
    <property type="match status" value="1"/>
</dbReference>
<dbReference type="SMART" id="SM00481">
    <property type="entry name" value="POLIIIAc"/>
    <property type="match status" value="1"/>
</dbReference>
<gene>
    <name evidence="11" type="primary">dnaE</name>
    <name evidence="11" type="synonym">polC</name>
    <name evidence="11" type="ordered locus">ECA1046</name>
</gene>
<protein>
    <recommendedName>
        <fullName evidence="3">DNA polymerase III subunit alpha</fullName>
        <ecNumber evidence="2">2.7.7.7</ecNumber>
    </recommendedName>
</protein>
<evidence type="ECO:0000256" key="1">
    <source>
        <dbReference type="ARBA" id="ARBA00004496"/>
    </source>
</evidence>
<reference evidence="11" key="1">
    <citation type="submission" date="2004-02" db="EMBL/GenBank/DDBJ databases">
        <title>The genome sequence of the enterobacterial phytopathogen Erwinia carotovora subsp. atroseptica SCRI1043 and functional genomic identification of novel virulence factors.</title>
        <authorList>
            <person name="Bell K.S."/>
            <person name="Sebaihia M."/>
            <person name="Pritchard L."/>
            <person name="Holden M."/>
            <person name="Hyman L.J."/>
            <person name="Holeva M.C."/>
            <person name="Thomson N.R."/>
            <person name="Bentley S.D."/>
            <person name="Churcher C."/>
            <person name="Mungall K."/>
            <person name="Atkin R."/>
            <person name="Bason N."/>
            <person name="Brooks K."/>
            <person name="Chillingworth T."/>
            <person name="Clark K."/>
            <person name="Doggett J."/>
            <person name="Fraser A."/>
            <person name="Hance Z."/>
            <person name="Hauser H."/>
            <person name="Jagels K."/>
            <person name="Moule S."/>
            <person name="Norbertczak H."/>
            <person name="Ormond D."/>
            <person name="Price C."/>
            <person name="Quail M.A."/>
            <person name="Sanders M."/>
            <person name="Walker D."/>
            <person name="Whitehead S."/>
            <person name="Salmond G.P.C."/>
            <person name="Birch P.R.J."/>
            <person name="Barrell B.G."/>
            <person name="Parkhill J."/>
            <person name="Toth I.K."/>
        </authorList>
    </citation>
    <scope>NUCLEOTIDE SEQUENCE</scope>
    <source>
        <strain evidence="11">SCRI1043</strain>
    </source>
</reference>
<dbReference type="Pfam" id="PF14579">
    <property type="entry name" value="HHH_6"/>
    <property type="match status" value="1"/>
</dbReference>
<dbReference type="FunFam" id="1.10.10.1600:FF:000001">
    <property type="entry name" value="DNA polymerase III subunit alpha"/>
    <property type="match status" value="1"/>
</dbReference>
<dbReference type="GO" id="GO:0008408">
    <property type="term" value="F:3'-5' exonuclease activity"/>
    <property type="evidence" value="ECO:0007669"/>
    <property type="project" value="InterPro"/>
</dbReference>
<name>Q6D8C8_PECAS</name>
<evidence type="ECO:0000256" key="8">
    <source>
        <dbReference type="ARBA" id="ARBA00022932"/>
    </source>
</evidence>
<dbReference type="Gene3D" id="3.20.20.140">
    <property type="entry name" value="Metal-dependent hydrolases"/>
    <property type="match status" value="1"/>
</dbReference>
<dbReference type="FunFam" id="1.10.150.870:FF:000001">
    <property type="entry name" value="DNA polymerase III subunit alpha"/>
    <property type="match status" value="1"/>
</dbReference>
<evidence type="ECO:0000256" key="9">
    <source>
        <dbReference type="ARBA" id="ARBA00049244"/>
    </source>
</evidence>
<sequence length="1160" mass="129786">MAEPRFVHLRVHSDYSMIDGLAKVGPLVKKTAALGMPALAITDFTNLCGLVKFYGGAHGAGVKPIIGADFYVESDELGDELAHLTVLAMDNEGYQNLTLLISHAYQRGYGAAGPTIDRDWLIEHQEGLILLSGGRRGDVGRFLLRGNQAQAEQCLAFYQEHFPQRYYLELTRTSRPDEESYIHAAVELATKYGLPVVATNEVCFISTDDFDAHEIRVAIHDGYTLDDPKRPRHYSPQQYMRSEEEMCELFADIPEALANSVEIAKRCNVTIRLGEYFLPQFPTGEMSTADFLVQCSKKGLEDRLESLFPDPEVRVARRPEYDERLDIELGVINQMGFPGYFLIVMEFIQWSKDNDVPVGPGRGSGAGSLVAYSLKITDLDPLEFDLLFERFLNPERVSMPDFDVDFCMEKRDMVIDHVAEMYGRDAVSQIITFGTMAAKAVIRDVGRVLGHPYGFVDRISKLVPPDPGMTLEKAFAAEPQLPEIYEADEEVKALIDMARKLEGVTRNAGKHAGGVVISPTKITDFAPLYCDSEGNHPVTQFDKNDVEYAGLVKFDFLGLRTLTIIDWALEMINARRAKLGQEPIDIATIPLGDKKSFDMLQRSETTAVFQLESRGMKDLIKRLKPDCFEDMIALVALFRPGPLQSGMVDNFIDRKHGREAISYPDIEWQHESLKPVLEPTYGIILYQEQVMQIAQVLAGYTLGGADMLRRAMGKKNPVEMAKQRGGFEDGAKSRGVNGELAVKIFDLVEKFAGYGFNKSHSAAYALVSYQTLWLKAHYPAEFMAAVMTADMDNTDKVVGLVDECWRMGLKILPPDINSGLYHFHVNDDGEIVYGIGAIKGVGEGPIEAIIEARNQGGYFRELFDLCARTDIKKLNRRVLEKLIMSGAFDRLGPHRAALMNSLADALKAADQHAKAEAIGQVDMFGVLADAPEQVEQSYSTVPPWPEQVVLDGERETLGLYLTGHPITQYIKEIERYAAGVRLKDMHPTDRGKMTTAVGLVLAARVMITKRGNRIGICTLDDRSGRLEIMLFTDALEKYQHLLEKDRILIASGQVSFDDFSGGLKMTVRELMDISEAREKYARGLAISLTDRQIDDQLLNRLRQSLEPHRSGTIPVHLYYQREDARARLRFGAAWRVTPADALLNELRTLVGNEQVELEFD</sequence>
<dbReference type="Pfam" id="PF20914">
    <property type="entry name" value="DNA_pol_IIIA_C"/>
    <property type="match status" value="1"/>
</dbReference>
<dbReference type="InterPro" id="IPR003141">
    <property type="entry name" value="Pol/His_phosphatase_N"/>
</dbReference>
<dbReference type="PANTHER" id="PTHR32294:SF0">
    <property type="entry name" value="DNA POLYMERASE III SUBUNIT ALPHA"/>
    <property type="match status" value="1"/>
</dbReference>
<dbReference type="GO" id="GO:0003676">
    <property type="term" value="F:nucleic acid binding"/>
    <property type="evidence" value="ECO:0007669"/>
    <property type="project" value="InterPro"/>
</dbReference>
<dbReference type="InterPro" id="IPR012340">
    <property type="entry name" value="NA-bd_OB-fold"/>
</dbReference>
<keyword evidence="12" id="KW-1185">Reference proteome</keyword>
<dbReference type="CDD" id="cd04485">
    <property type="entry name" value="DnaE_OBF"/>
    <property type="match status" value="1"/>
</dbReference>
<evidence type="ECO:0000256" key="5">
    <source>
        <dbReference type="ARBA" id="ARBA00022679"/>
    </source>
</evidence>
<keyword evidence="4" id="KW-0963">Cytoplasm</keyword>
<dbReference type="Pfam" id="PF02811">
    <property type="entry name" value="PHP"/>
    <property type="match status" value="1"/>
</dbReference>
<dbReference type="InterPro" id="IPR004805">
    <property type="entry name" value="DnaE2/DnaE/PolC"/>
</dbReference>
<dbReference type="Gene3D" id="1.10.10.1600">
    <property type="entry name" value="Bacterial DNA polymerase III alpha subunit, thumb domain"/>
    <property type="match status" value="1"/>
</dbReference>
<dbReference type="EC" id="2.7.7.7" evidence="2"/>
<evidence type="ECO:0000313" key="12">
    <source>
        <dbReference type="Proteomes" id="UP000007966"/>
    </source>
</evidence>
<dbReference type="Pfam" id="PF17657">
    <property type="entry name" value="DNA_pol3_finger"/>
    <property type="match status" value="1"/>
</dbReference>
<dbReference type="Pfam" id="PF07733">
    <property type="entry name" value="DNA_pol3_alpha"/>
    <property type="match status" value="1"/>
</dbReference>
<dbReference type="AlphaFoldDB" id="Q6D8C8"/>
<dbReference type="InterPro" id="IPR048472">
    <property type="entry name" value="DNA_pol_IIIA_C"/>
</dbReference>
<proteinExistence type="predicted"/>
<dbReference type="InterPro" id="IPR004365">
    <property type="entry name" value="NA-bd_OB_tRNA"/>
</dbReference>
<dbReference type="Gene3D" id="1.10.150.870">
    <property type="match status" value="1"/>
</dbReference>
<dbReference type="FunFam" id="2.40.50.140:FF:000106">
    <property type="entry name" value="DNA polymerase III subunit alpha"/>
    <property type="match status" value="1"/>
</dbReference>
<dbReference type="OrthoDB" id="9803237at2"/>
<evidence type="ECO:0000256" key="6">
    <source>
        <dbReference type="ARBA" id="ARBA00022695"/>
    </source>
</evidence>
<dbReference type="SUPFAM" id="SSF89550">
    <property type="entry name" value="PHP domain-like"/>
    <property type="match status" value="1"/>
</dbReference>
<dbReference type="InterPro" id="IPR004013">
    <property type="entry name" value="PHP_dom"/>
</dbReference>
<dbReference type="NCBIfam" id="NF004226">
    <property type="entry name" value="PRK05673.1"/>
    <property type="match status" value="1"/>
</dbReference>
<dbReference type="PATRIC" id="fig|218491.5.peg.1054"/>
<evidence type="ECO:0000256" key="2">
    <source>
        <dbReference type="ARBA" id="ARBA00012417"/>
    </source>
</evidence>
<dbReference type="eggNOG" id="COG0587">
    <property type="taxonomic scope" value="Bacteria"/>
</dbReference>
<feature type="domain" description="Polymerase/histidinol phosphatase N-terminal" evidence="10">
    <location>
        <begin position="7"/>
        <end position="74"/>
    </location>
</feature>
<dbReference type="Gene3D" id="2.40.50.140">
    <property type="entry name" value="Nucleic acid-binding proteins"/>
    <property type="match status" value="1"/>
</dbReference>
<dbReference type="InterPro" id="IPR029460">
    <property type="entry name" value="DNAPol_HHH"/>
</dbReference>
<dbReference type="NCBIfam" id="TIGR00594">
    <property type="entry name" value="polc"/>
    <property type="match status" value="1"/>
</dbReference>
<dbReference type="HOGENOM" id="CLU_001600_0_0_6"/>
<evidence type="ECO:0000259" key="10">
    <source>
        <dbReference type="SMART" id="SM00481"/>
    </source>
</evidence>
<dbReference type="InterPro" id="IPR016195">
    <property type="entry name" value="Pol/histidinol_Pase-like"/>
</dbReference>
<keyword evidence="8" id="KW-0239">DNA-directed DNA polymerase</keyword>